<keyword evidence="3" id="KW-1185">Reference proteome</keyword>
<evidence type="ECO:0008006" key="4">
    <source>
        <dbReference type="Google" id="ProtNLM"/>
    </source>
</evidence>
<dbReference type="InterPro" id="IPR021560">
    <property type="entry name" value="DUF3021"/>
</dbReference>
<evidence type="ECO:0000313" key="2">
    <source>
        <dbReference type="EMBL" id="GLC87119.1"/>
    </source>
</evidence>
<gene>
    <name evidence="2" type="ORF">LYSBPC_02460</name>
</gene>
<feature type="transmembrane region" description="Helical" evidence="1">
    <location>
        <begin position="38"/>
        <end position="59"/>
    </location>
</feature>
<dbReference type="Pfam" id="PF11457">
    <property type="entry name" value="DUF3021"/>
    <property type="match status" value="1"/>
</dbReference>
<sequence>MKLLRMMIIAILISLSSSYILVTQSIVSQKTVFNGSELFEQVIIAILLGAAIGLLTIIFEWERLAFTIQLLIHLLAVTICVLVAGYFGQWFEHSGVLYVLLSEAIIYILVWLILHVLQTRDIEKINREIQKRKG</sequence>
<organism evidence="2 3">
    <name type="scientific">Lysinibacillus piscis</name>
    <dbReference type="NCBI Taxonomy" id="2518931"/>
    <lineage>
        <taxon>Bacteria</taxon>
        <taxon>Bacillati</taxon>
        <taxon>Bacillota</taxon>
        <taxon>Bacilli</taxon>
        <taxon>Bacillales</taxon>
        <taxon>Bacillaceae</taxon>
        <taxon>Lysinibacillus</taxon>
    </lineage>
</organism>
<dbReference type="RefSeq" id="WP_264986853.1">
    <property type="nucleotide sequence ID" value="NZ_BRZA01000001.1"/>
</dbReference>
<protein>
    <recommendedName>
        <fullName evidence="4">DUF3021 domain-containing protein</fullName>
    </recommendedName>
</protein>
<comment type="caution">
    <text evidence="2">The sequence shown here is derived from an EMBL/GenBank/DDBJ whole genome shotgun (WGS) entry which is preliminary data.</text>
</comment>
<dbReference type="Proteomes" id="UP001065593">
    <property type="component" value="Unassembled WGS sequence"/>
</dbReference>
<dbReference type="EMBL" id="BRZA01000001">
    <property type="protein sequence ID" value="GLC87119.1"/>
    <property type="molecule type" value="Genomic_DNA"/>
</dbReference>
<proteinExistence type="predicted"/>
<feature type="transmembrane region" description="Helical" evidence="1">
    <location>
        <begin position="71"/>
        <end position="91"/>
    </location>
</feature>
<accession>A0ABQ5NFU4</accession>
<feature type="transmembrane region" description="Helical" evidence="1">
    <location>
        <begin position="97"/>
        <end position="117"/>
    </location>
</feature>
<reference evidence="2" key="1">
    <citation type="submission" date="2022-08" db="EMBL/GenBank/DDBJ databases">
        <title>Draft genome sequence of Lysinibacillus sp. strain KH24.</title>
        <authorList>
            <person name="Kanbe H."/>
            <person name="Itoh H."/>
        </authorList>
    </citation>
    <scope>NUCLEOTIDE SEQUENCE</scope>
    <source>
        <strain evidence="2">KH24</strain>
    </source>
</reference>
<evidence type="ECO:0000313" key="3">
    <source>
        <dbReference type="Proteomes" id="UP001065593"/>
    </source>
</evidence>
<evidence type="ECO:0000256" key="1">
    <source>
        <dbReference type="SAM" id="Phobius"/>
    </source>
</evidence>
<keyword evidence="1" id="KW-1133">Transmembrane helix</keyword>
<keyword evidence="1" id="KW-0812">Transmembrane</keyword>
<keyword evidence="1" id="KW-0472">Membrane</keyword>
<name>A0ABQ5NFU4_9BACI</name>